<evidence type="ECO:0000256" key="5">
    <source>
        <dbReference type="ARBA" id="ARBA00022679"/>
    </source>
</evidence>
<comment type="function">
    <text evidence="1 12">Mannosylates Man(2)GlcNAc(2)-dolichol diphosphate and Man(1)GlcNAc(2)-dolichol diphosphate to form Man(3)GlcNAc(2)-dolichol diphosphate.</text>
</comment>
<dbReference type="InterPro" id="IPR001296">
    <property type="entry name" value="Glyco_trans_1"/>
</dbReference>
<dbReference type="PANTHER" id="PTHR45918">
    <property type="entry name" value="ALPHA-1,3/1,6-MANNOSYLTRANSFERASE ALG2"/>
    <property type="match status" value="1"/>
</dbReference>
<reference evidence="15" key="2">
    <citation type="journal article" date="2022" name="Elife">
        <title>Obligate sexual reproduction of a homothallic fungus closely related to the Cryptococcus pathogenic species complex.</title>
        <authorList>
            <person name="Passer A.R."/>
            <person name="Clancey S.A."/>
            <person name="Shea T."/>
            <person name="David-Palma M."/>
            <person name="Averette A.F."/>
            <person name="Boekhout T."/>
            <person name="Porcel B.M."/>
            <person name="Nowrousian M."/>
            <person name="Cuomo C.A."/>
            <person name="Sun S."/>
            <person name="Heitman J."/>
            <person name="Coelho M.A."/>
        </authorList>
    </citation>
    <scope>NUCLEOTIDE SEQUENCE</scope>
    <source>
        <strain evidence="15">CBS 7841</strain>
    </source>
</reference>
<dbReference type="PANTHER" id="PTHR45918:SF1">
    <property type="entry name" value="ALPHA-1,3_1,6-MANNOSYLTRANSFERASE ALG2"/>
    <property type="match status" value="1"/>
</dbReference>
<gene>
    <name evidence="15" type="ORF">L203_105981</name>
</gene>
<evidence type="ECO:0000256" key="7">
    <source>
        <dbReference type="ARBA" id="ARBA00022824"/>
    </source>
</evidence>
<evidence type="ECO:0000256" key="8">
    <source>
        <dbReference type="ARBA" id="ARBA00022989"/>
    </source>
</evidence>
<evidence type="ECO:0000256" key="4">
    <source>
        <dbReference type="ARBA" id="ARBA00022676"/>
    </source>
</evidence>
<evidence type="ECO:0000256" key="11">
    <source>
        <dbReference type="ARBA" id="ARBA00045104"/>
    </source>
</evidence>
<keyword evidence="6 12" id="KW-0812">Transmembrane</keyword>
<evidence type="ECO:0000256" key="6">
    <source>
        <dbReference type="ARBA" id="ARBA00022692"/>
    </source>
</evidence>
<keyword evidence="5 12" id="KW-0808">Transferase</keyword>
<reference evidence="15" key="1">
    <citation type="submission" date="2016-06" db="EMBL/GenBank/DDBJ databases">
        <authorList>
            <person name="Cuomo C."/>
            <person name="Litvintseva A."/>
            <person name="Heitman J."/>
            <person name="Chen Y."/>
            <person name="Sun S."/>
            <person name="Springer D."/>
            <person name="Dromer F."/>
            <person name="Young S."/>
            <person name="Zeng Q."/>
            <person name="Chapman S."/>
            <person name="Gujja S."/>
            <person name="Saif S."/>
            <person name="Birren B."/>
        </authorList>
    </citation>
    <scope>NUCLEOTIDE SEQUENCE</scope>
    <source>
        <strain evidence="15">CBS 7841</strain>
    </source>
</reference>
<comment type="subcellular location">
    <subcellularLocation>
        <location evidence="2 12">Endoplasmic reticulum membrane</location>
    </subcellularLocation>
</comment>
<accession>A0AAJ8JYM5</accession>
<keyword evidence="8 12" id="KW-1133">Transmembrane helix</keyword>
<keyword evidence="9 12" id="KW-0472">Membrane</keyword>
<dbReference type="InterPro" id="IPR027054">
    <property type="entry name" value="ALG2"/>
</dbReference>
<dbReference type="GO" id="GO:0004378">
    <property type="term" value="F:GDP-Man:Man(1)GlcNAc(2)-PP-Dol alpha-1,3-mannosyltransferase activity"/>
    <property type="evidence" value="ECO:0007669"/>
    <property type="project" value="UniProtKB-UniRule"/>
</dbReference>
<dbReference type="KEGG" id="cdep:91090189"/>
<dbReference type="GO" id="GO:0102704">
    <property type="term" value="F:GDP-Man:Man(2)GlcNAc(2)-PP-Dol alpha-1,6-mannosyltransferase activity"/>
    <property type="evidence" value="ECO:0007669"/>
    <property type="project" value="UniProtKB-UniRule"/>
</dbReference>
<evidence type="ECO:0000256" key="2">
    <source>
        <dbReference type="ARBA" id="ARBA00004586"/>
    </source>
</evidence>
<dbReference type="AlphaFoldDB" id="A0AAJ8JYM5"/>
<evidence type="ECO:0000256" key="1">
    <source>
        <dbReference type="ARBA" id="ARBA00003142"/>
    </source>
</evidence>
<dbReference type="RefSeq" id="XP_066071439.1">
    <property type="nucleotide sequence ID" value="XM_066215342.1"/>
</dbReference>
<comment type="pathway">
    <text evidence="3 12">Protein modification; protein glycosylation.</text>
</comment>
<dbReference type="Gene3D" id="3.40.50.2000">
    <property type="entry name" value="Glycogen Phosphorylase B"/>
    <property type="match status" value="2"/>
</dbReference>
<proteinExistence type="inferred from homology"/>
<keyword evidence="4 12" id="KW-0328">Glycosyltransferase</keyword>
<feature type="domain" description="Glycosyltransferase subfamily 4-like N-terminal" evidence="14">
    <location>
        <begin position="16"/>
        <end position="228"/>
    </location>
</feature>
<feature type="domain" description="Glycosyl transferase family 1" evidence="13">
    <location>
        <begin position="339"/>
        <end position="446"/>
    </location>
</feature>
<protein>
    <recommendedName>
        <fullName evidence="12">Alpha-1,3/1,6-mannosyltransferase ALG2</fullName>
        <ecNumber evidence="12">2.4.1.132</ecNumber>
        <ecNumber evidence="12">2.4.1.257</ecNumber>
    </recommendedName>
    <alternativeName>
        <fullName evidence="12">GDP-Man:Man(1)GlcNAc(2)-PP-Dol alpha-1,3-mannosyltransferase</fullName>
    </alternativeName>
</protein>
<dbReference type="EMBL" id="CP143791">
    <property type="protein sequence ID" value="WVN90739.1"/>
    <property type="molecule type" value="Genomic_DNA"/>
</dbReference>
<dbReference type="SUPFAM" id="SSF53756">
    <property type="entry name" value="UDP-Glycosyltransferase/glycogen phosphorylase"/>
    <property type="match status" value="1"/>
</dbReference>
<dbReference type="Pfam" id="PF13439">
    <property type="entry name" value="Glyco_transf_4"/>
    <property type="match status" value="1"/>
</dbReference>
<dbReference type="Proteomes" id="UP000094043">
    <property type="component" value="Chromosome 8"/>
</dbReference>
<name>A0AAJ8JYM5_9TREE</name>
<evidence type="ECO:0000313" key="15">
    <source>
        <dbReference type="EMBL" id="WVN90739.1"/>
    </source>
</evidence>
<evidence type="ECO:0000259" key="14">
    <source>
        <dbReference type="Pfam" id="PF13439"/>
    </source>
</evidence>
<sequence>MSKRLRIAFIHPDLGIGGAERLVVDAAVALKAQGHQVHILTSRHDPKRCFVETVDGTLPVHVLGSSLPRHLHSRLPMTIIFSILRSLLLSILFLTSLLLPGPPSLLNPLSPMERFDVFIVDQQAVSIPLLRLVSGTRVVFYCHFPDKLLSGKWEIDIRKDTGYVKRKKGTSLVQRVYRWPIDKLEEYTISQADVILSNSQFSSRVFGLAFSSLASKPRRVVYPCIDVDAYQATPRLDRKDHSVKVIQSDRPTIVSFNRFEAKKNIALAIRAFAELRNGSYMNPSEFNKLRFVIGGGYDQDERDNTSTLSSLQQLCSDLELSFHTIASISETFQPPATVQIIFLLNFSNAQRTHLLTAPSTRCLVYTPENEHFGIVPIEAGAAGLVVLGCDSGGPVETIVDFSSSSDGLGSGLLRPSTPKAWAEALNTLISLTPDKRKEISEFARQRTRSEFSLSTLGMNMEKACRDALSLGDLHEQLGDHLIKTSLGLIGLSIGGLGVIWLIWGGSL</sequence>
<dbReference type="Pfam" id="PF00534">
    <property type="entry name" value="Glycos_transf_1"/>
    <property type="match status" value="1"/>
</dbReference>
<evidence type="ECO:0000256" key="9">
    <source>
        <dbReference type="ARBA" id="ARBA00023136"/>
    </source>
</evidence>
<evidence type="ECO:0000313" key="16">
    <source>
        <dbReference type="Proteomes" id="UP000094043"/>
    </source>
</evidence>
<dbReference type="GO" id="GO:0005789">
    <property type="term" value="C:endoplasmic reticulum membrane"/>
    <property type="evidence" value="ECO:0007669"/>
    <property type="project" value="UniProtKB-SubCell"/>
</dbReference>
<reference evidence="15" key="3">
    <citation type="submission" date="2024-01" db="EMBL/GenBank/DDBJ databases">
        <authorList>
            <person name="Coelho M.A."/>
            <person name="David-Palma M."/>
            <person name="Shea T."/>
            <person name="Sun S."/>
            <person name="Cuomo C.A."/>
            <person name="Heitman J."/>
        </authorList>
    </citation>
    <scope>NUCLEOTIDE SEQUENCE</scope>
    <source>
        <strain evidence="15">CBS 7841</strain>
    </source>
</reference>
<dbReference type="GeneID" id="91090189"/>
<evidence type="ECO:0000256" key="12">
    <source>
        <dbReference type="RuleBase" id="RU367136"/>
    </source>
</evidence>
<feature type="transmembrane region" description="Helical" evidence="12">
    <location>
        <begin position="485"/>
        <end position="503"/>
    </location>
</feature>
<evidence type="ECO:0000259" key="13">
    <source>
        <dbReference type="Pfam" id="PF00534"/>
    </source>
</evidence>
<organism evidence="15 16">
    <name type="scientific">Cryptococcus depauperatus CBS 7841</name>
    <dbReference type="NCBI Taxonomy" id="1295531"/>
    <lineage>
        <taxon>Eukaryota</taxon>
        <taxon>Fungi</taxon>
        <taxon>Dikarya</taxon>
        <taxon>Basidiomycota</taxon>
        <taxon>Agaricomycotina</taxon>
        <taxon>Tremellomycetes</taxon>
        <taxon>Tremellales</taxon>
        <taxon>Cryptococcaceae</taxon>
        <taxon>Cryptococcus</taxon>
    </lineage>
</organism>
<comment type="catalytic activity">
    <reaction evidence="11 12">
        <text>an alpha-D-Man-(1-&gt;3)-beta-D-Man-(1-&gt;4)-beta-D-GlcNAc-(1-&gt;4)-alpha-D-GlcNAc-diphospho-di-trans,poly-cis-dolichol + GDP-alpha-D-mannose = an alpha-D-Man-(1-&gt;3)-[alpha-D-Man-(1-&gt;6)]-beta-D-Man-(1-&gt;4)-beta-D-GlcNAc-(1-&gt;4)-alpha-D-GlcNAc-diphospho-di-trans,poly-cis-dolichol + GDP + H(+)</text>
        <dbReference type="Rhea" id="RHEA:29519"/>
        <dbReference type="Rhea" id="RHEA-COMP:19513"/>
        <dbReference type="Rhea" id="RHEA-COMP:19515"/>
        <dbReference type="ChEBI" id="CHEBI:15378"/>
        <dbReference type="ChEBI" id="CHEBI:57527"/>
        <dbReference type="ChEBI" id="CHEBI:58189"/>
        <dbReference type="ChEBI" id="CHEBI:132510"/>
        <dbReference type="ChEBI" id="CHEBI:132511"/>
        <dbReference type="EC" id="2.4.1.257"/>
    </reaction>
    <physiologicalReaction direction="left-to-right" evidence="11 12">
        <dbReference type="Rhea" id="RHEA:29520"/>
    </physiologicalReaction>
</comment>
<comment type="similarity">
    <text evidence="12">Belongs to the glycosyltransferase group 1 family.</text>
</comment>
<evidence type="ECO:0000256" key="10">
    <source>
        <dbReference type="ARBA" id="ARBA00045103"/>
    </source>
</evidence>
<keyword evidence="16" id="KW-1185">Reference proteome</keyword>
<feature type="transmembrane region" description="Helical" evidence="12">
    <location>
        <begin position="79"/>
        <end position="99"/>
    </location>
</feature>
<dbReference type="EC" id="2.4.1.132" evidence="12"/>
<dbReference type="EC" id="2.4.1.257" evidence="12"/>
<evidence type="ECO:0000256" key="3">
    <source>
        <dbReference type="ARBA" id="ARBA00004922"/>
    </source>
</evidence>
<comment type="catalytic activity">
    <reaction evidence="10 12">
        <text>a beta-D-Man-(1-&gt;4)-beta-D-GlcNAc-(1-&gt;4)-alpha-D-GlcNAc-diphospho-di-trans,poly-cis-dolichol + GDP-alpha-D-mannose = an alpha-D-Man-(1-&gt;3)-beta-D-Man-(1-&gt;4)-beta-D-GlcNAc-(1-&gt;4)-alpha-D-GlcNAc-diphospho-di-trans,poly-cis-dolichol + GDP + H(+)</text>
        <dbReference type="Rhea" id="RHEA:29515"/>
        <dbReference type="Rhea" id="RHEA-COMP:19511"/>
        <dbReference type="Rhea" id="RHEA-COMP:19513"/>
        <dbReference type="ChEBI" id="CHEBI:15378"/>
        <dbReference type="ChEBI" id="CHEBI:57527"/>
        <dbReference type="ChEBI" id="CHEBI:58189"/>
        <dbReference type="ChEBI" id="CHEBI:58472"/>
        <dbReference type="ChEBI" id="CHEBI:132510"/>
        <dbReference type="EC" id="2.4.1.132"/>
    </reaction>
    <physiologicalReaction direction="left-to-right" evidence="10 12">
        <dbReference type="Rhea" id="RHEA:29516"/>
    </physiologicalReaction>
</comment>
<keyword evidence="7 12" id="KW-0256">Endoplasmic reticulum</keyword>
<dbReference type="InterPro" id="IPR028098">
    <property type="entry name" value="Glyco_trans_4-like_N"/>
</dbReference>